<name>A0A543G5T4_9FLAO</name>
<accession>A0A543G5T4</accession>
<dbReference type="AlphaFoldDB" id="A0A543G5T4"/>
<proteinExistence type="predicted"/>
<evidence type="ECO:0000313" key="2">
    <source>
        <dbReference type="Proteomes" id="UP000320773"/>
    </source>
</evidence>
<organism evidence="1 2">
    <name type="scientific">Flavobacterium branchiophilum</name>
    <dbReference type="NCBI Taxonomy" id="55197"/>
    <lineage>
        <taxon>Bacteria</taxon>
        <taxon>Pseudomonadati</taxon>
        <taxon>Bacteroidota</taxon>
        <taxon>Flavobacteriia</taxon>
        <taxon>Flavobacteriales</taxon>
        <taxon>Flavobacteriaceae</taxon>
        <taxon>Flavobacterium</taxon>
    </lineage>
</organism>
<gene>
    <name evidence="1" type="ORF">BC670_2411</name>
</gene>
<comment type="caution">
    <text evidence="1">The sequence shown here is derived from an EMBL/GenBank/DDBJ whole genome shotgun (WGS) entry which is preliminary data.</text>
</comment>
<evidence type="ECO:0000313" key="1">
    <source>
        <dbReference type="EMBL" id="TQM41446.1"/>
    </source>
</evidence>
<reference evidence="1 2" key="1">
    <citation type="submission" date="2019-06" db="EMBL/GenBank/DDBJ databases">
        <title>Genomic Encyclopedia of Archaeal and Bacterial Type Strains, Phase II (KMG-II): from individual species to whole genera.</title>
        <authorList>
            <person name="Goeker M."/>
        </authorList>
    </citation>
    <scope>NUCLEOTIDE SEQUENCE [LARGE SCALE GENOMIC DNA]</scope>
    <source>
        <strain evidence="1 2">DSM 24789</strain>
    </source>
</reference>
<dbReference type="Proteomes" id="UP000320773">
    <property type="component" value="Unassembled WGS sequence"/>
</dbReference>
<dbReference type="EMBL" id="VFPJ01000001">
    <property type="protein sequence ID" value="TQM41446.1"/>
    <property type="molecule type" value="Genomic_DNA"/>
</dbReference>
<protein>
    <submittedName>
        <fullName evidence="1">Uncharacterized protein</fullName>
    </submittedName>
</protein>
<sequence>MTLKIKLDKGFLQQGICKKVDSVLNRSSVIIL</sequence>